<dbReference type="Pfam" id="PF00930">
    <property type="entry name" value="DPPIV_N"/>
    <property type="match status" value="1"/>
</dbReference>
<evidence type="ECO:0000256" key="3">
    <source>
        <dbReference type="ARBA" id="ARBA00022670"/>
    </source>
</evidence>
<feature type="domain" description="Peptidase S9 prolyl oligopeptidase catalytic" evidence="12">
    <location>
        <begin position="369"/>
        <end position="563"/>
    </location>
</feature>
<keyword evidence="8" id="KW-1133">Transmembrane helix</keyword>
<keyword evidence="5" id="KW-0378">Hydrolase</keyword>
<dbReference type="Proteomes" id="UP000828390">
    <property type="component" value="Unassembled WGS sequence"/>
</dbReference>
<accession>A0A9D4F5S2</accession>
<organism evidence="14 15">
    <name type="scientific">Dreissena polymorpha</name>
    <name type="common">Zebra mussel</name>
    <name type="synonym">Mytilus polymorpha</name>
    <dbReference type="NCBI Taxonomy" id="45954"/>
    <lineage>
        <taxon>Eukaryota</taxon>
        <taxon>Metazoa</taxon>
        <taxon>Spiralia</taxon>
        <taxon>Lophotrochozoa</taxon>
        <taxon>Mollusca</taxon>
        <taxon>Bivalvia</taxon>
        <taxon>Autobranchia</taxon>
        <taxon>Heteroconchia</taxon>
        <taxon>Euheterodonta</taxon>
        <taxon>Imparidentia</taxon>
        <taxon>Neoheterodontei</taxon>
        <taxon>Myida</taxon>
        <taxon>Dreissenoidea</taxon>
        <taxon>Dreissenidae</taxon>
        <taxon>Dreissena</taxon>
    </lineage>
</organism>
<reference evidence="14" key="2">
    <citation type="submission" date="2020-11" db="EMBL/GenBank/DDBJ databases">
        <authorList>
            <person name="McCartney M.A."/>
            <person name="Auch B."/>
            <person name="Kono T."/>
            <person name="Mallez S."/>
            <person name="Becker A."/>
            <person name="Gohl D.M."/>
            <person name="Silverstein K.A.T."/>
            <person name="Koren S."/>
            <person name="Bechman K.B."/>
            <person name="Herman A."/>
            <person name="Abrahante J.E."/>
            <person name="Garbe J."/>
        </authorList>
    </citation>
    <scope>NUCLEOTIDE SEQUENCE</scope>
    <source>
        <strain evidence="14">Duluth1</strain>
        <tissue evidence="14">Whole animal</tissue>
    </source>
</reference>
<keyword evidence="6" id="KW-0720">Serine protease</keyword>
<keyword evidence="3" id="KW-0645">Protease</keyword>
<evidence type="ECO:0000256" key="4">
    <source>
        <dbReference type="ARBA" id="ARBA00022692"/>
    </source>
</evidence>
<evidence type="ECO:0000313" key="14">
    <source>
        <dbReference type="EMBL" id="KAH3789902.1"/>
    </source>
</evidence>
<evidence type="ECO:0008006" key="16">
    <source>
        <dbReference type="Google" id="ProtNLM"/>
    </source>
</evidence>
<proteinExistence type="predicted"/>
<evidence type="ECO:0000256" key="7">
    <source>
        <dbReference type="ARBA" id="ARBA00022968"/>
    </source>
</evidence>
<dbReference type="EMBL" id="JAIWYP010000008">
    <property type="protein sequence ID" value="KAH3789902.1"/>
    <property type="molecule type" value="Genomic_DNA"/>
</dbReference>
<dbReference type="AlphaFoldDB" id="A0A9D4F5S2"/>
<evidence type="ECO:0000313" key="15">
    <source>
        <dbReference type="Proteomes" id="UP000828390"/>
    </source>
</evidence>
<reference evidence="14" key="1">
    <citation type="journal article" date="2019" name="bioRxiv">
        <title>The Genome of the Zebra Mussel, Dreissena polymorpha: A Resource for Invasive Species Research.</title>
        <authorList>
            <person name="McCartney M.A."/>
            <person name="Auch B."/>
            <person name="Kono T."/>
            <person name="Mallez S."/>
            <person name="Zhang Y."/>
            <person name="Obille A."/>
            <person name="Becker A."/>
            <person name="Abrahante J.E."/>
            <person name="Garbe J."/>
            <person name="Badalamenti J.P."/>
            <person name="Herman A."/>
            <person name="Mangelson H."/>
            <person name="Liachko I."/>
            <person name="Sullivan S."/>
            <person name="Sone E.D."/>
            <person name="Koren S."/>
            <person name="Silverstein K.A.T."/>
            <person name="Beckman K.B."/>
            <person name="Gohl D.M."/>
        </authorList>
    </citation>
    <scope>NUCLEOTIDE SEQUENCE</scope>
    <source>
        <strain evidence="14">Duluth1</strain>
        <tissue evidence="14">Whole animal</tissue>
    </source>
</reference>
<sequence length="579" mass="66063">MFIVVQEILQSSRALWWNADGTLLVYGHFDDRDVTRYTMTLYGPAKNKYVENRRLPYPKAGTRNPSVEVRVYNLMTNTTKALPPPNAFLKSDYYFTSVTWRDSRHVLVTWLNRHHNVSIVSICDAISTTCWDNFRTVAESGWLDMTSPVVTSERDTYFLILSQKDVNTDSFKHIAQVDAPLKGGVGSSYFVTAGPINVLKIVGYNPDLSEVYFLASKNSTPMERHLYSSTTDKTDPDFRQPQCITCDLDPDCLYVDASFSVRGQFYVLSCKGPGVPSHQIMAVPNISVSMLEDNQALRTFRQGKAFPKVEFQQIPLENNEYTWVKVLYPPILKKDQVIKFHALFKVYGSPGQQLVTQEYEVGWEHFQCITNDLIIVYVEVRGSGGRGDQWMHAVHKRLGNLEVKDIIAAGRYFKSQQYVDPQVAIWGVSHGGFLTAALLGNPENVITCGVAVAPVTDWRYYDTFYTEKFMGYPTVDNLDAYNNSNISRFAVNFRTSRFLLVHGTGDDNVHFQHSAQLMKALTERDVYYKSLIYTDQQHWLSGGNTRNHLYNSIEDFIFKCYGKTAPRHVDPPVIEEEED</sequence>
<keyword evidence="10" id="KW-0325">Glycoprotein</keyword>
<evidence type="ECO:0000259" key="12">
    <source>
        <dbReference type="Pfam" id="PF00326"/>
    </source>
</evidence>
<dbReference type="InterPro" id="IPR002469">
    <property type="entry name" value="Peptidase_S9B_N"/>
</dbReference>
<evidence type="ECO:0000256" key="10">
    <source>
        <dbReference type="ARBA" id="ARBA00023180"/>
    </source>
</evidence>
<dbReference type="InterPro" id="IPR029058">
    <property type="entry name" value="AB_hydrolase_fold"/>
</dbReference>
<dbReference type="SUPFAM" id="SSF82171">
    <property type="entry name" value="DPP6 N-terminal domain-like"/>
    <property type="match status" value="1"/>
</dbReference>
<keyword evidence="9" id="KW-0472">Membrane</keyword>
<dbReference type="PANTHER" id="PTHR11731">
    <property type="entry name" value="PROTEASE FAMILY S9B,C DIPEPTIDYL-PEPTIDASE IV-RELATED"/>
    <property type="match status" value="1"/>
</dbReference>
<evidence type="ECO:0000256" key="11">
    <source>
        <dbReference type="ARBA" id="ARBA00037847"/>
    </source>
</evidence>
<keyword evidence="7" id="KW-0735">Signal-anchor</keyword>
<dbReference type="PANTHER" id="PTHR11731:SF200">
    <property type="entry name" value="DIPEPTIDYL PEPTIDASE 10, ISOFORM B"/>
    <property type="match status" value="1"/>
</dbReference>
<dbReference type="Pfam" id="PF00326">
    <property type="entry name" value="Peptidase_S9"/>
    <property type="match status" value="1"/>
</dbReference>
<evidence type="ECO:0000256" key="2">
    <source>
        <dbReference type="ARBA" id="ARBA00022438"/>
    </source>
</evidence>
<dbReference type="Gene3D" id="3.40.50.1820">
    <property type="entry name" value="alpha/beta hydrolase"/>
    <property type="match status" value="1"/>
</dbReference>
<comment type="caution">
    <text evidence="14">The sequence shown here is derived from an EMBL/GenBank/DDBJ whole genome shotgun (WGS) entry which is preliminary data.</text>
</comment>
<dbReference type="InterPro" id="IPR001375">
    <property type="entry name" value="Peptidase_S9_cat"/>
</dbReference>
<evidence type="ECO:0000256" key="9">
    <source>
        <dbReference type="ARBA" id="ARBA00023136"/>
    </source>
</evidence>
<evidence type="ECO:0000256" key="6">
    <source>
        <dbReference type="ARBA" id="ARBA00022825"/>
    </source>
</evidence>
<dbReference type="GO" id="GO:0012505">
    <property type="term" value="C:endomembrane system"/>
    <property type="evidence" value="ECO:0007669"/>
    <property type="project" value="UniProtKB-SubCell"/>
</dbReference>
<evidence type="ECO:0000256" key="1">
    <source>
        <dbReference type="ARBA" id="ARBA00004606"/>
    </source>
</evidence>
<evidence type="ECO:0000259" key="13">
    <source>
        <dbReference type="Pfam" id="PF00930"/>
    </source>
</evidence>
<evidence type="ECO:0000256" key="5">
    <source>
        <dbReference type="ARBA" id="ARBA00022801"/>
    </source>
</evidence>
<dbReference type="SUPFAM" id="SSF53474">
    <property type="entry name" value="alpha/beta-Hydrolases"/>
    <property type="match status" value="1"/>
</dbReference>
<dbReference type="InterPro" id="IPR050278">
    <property type="entry name" value="Serine_Prot_S9B/DPPIV"/>
</dbReference>
<dbReference type="GO" id="GO:0008239">
    <property type="term" value="F:dipeptidyl-peptidase activity"/>
    <property type="evidence" value="ECO:0007669"/>
    <property type="project" value="TreeGrafter"/>
</dbReference>
<dbReference type="GO" id="GO:0006508">
    <property type="term" value="P:proteolysis"/>
    <property type="evidence" value="ECO:0007669"/>
    <property type="project" value="UniProtKB-KW"/>
</dbReference>
<evidence type="ECO:0000256" key="8">
    <source>
        <dbReference type="ARBA" id="ARBA00022989"/>
    </source>
</evidence>
<protein>
    <recommendedName>
        <fullName evidence="16">Dipeptidyl peptidase 4</fullName>
    </recommendedName>
</protein>
<name>A0A9D4F5S2_DREPO</name>
<gene>
    <name evidence="14" type="ORF">DPMN_168092</name>
</gene>
<comment type="subcellular location">
    <subcellularLocation>
        <location evidence="11">Endomembrane system</location>
        <topology evidence="11">Single-pass membrane protein</topology>
    </subcellularLocation>
    <subcellularLocation>
        <location evidence="1">Membrane</location>
        <topology evidence="1">Single-pass type II membrane protein</topology>
    </subcellularLocation>
</comment>
<dbReference type="GO" id="GO:0004177">
    <property type="term" value="F:aminopeptidase activity"/>
    <property type="evidence" value="ECO:0007669"/>
    <property type="project" value="UniProtKB-KW"/>
</dbReference>
<dbReference type="FunFam" id="3.40.50.1820:FF:000003">
    <property type="entry name" value="Dipeptidyl peptidase 4"/>
    <property type="match status" value="1"/>
</dbReference>
<dbReference type="GO" id="GO:0005886">
    <property type="term" value="C:plasma membrane"/>
    <property type="evidence" value="ECO:0007669"/>
    <property type="project" value="TreeGrafter"/>
</dbReference>
<keyword evidence="2" id="KW-0031">Aminopeptidase</keyword>
<keyword evidence="15" id="KW-1185">Reference proteome</keyword>
<keyword evidence="4" id="KW-0812">Transmembrane</keyword>
<dbReference type="Gene3D" id="2.140.10.30">
    <property type="entry name" value="Dipeptidylpeptidase IV, N-terminal domain"/>
    <property type="match status" value="1"/>
</dbReference>
<dbReference type="GO" id="GO:0008236">
    <property type="term" value="F:serine-type peptidase activity"/>
    <property type="evidence" value="ECO:0007669"/>
    <property type="project" value="UniProtKB-KW"/>
</dbReference>
<feature type="domain" description="Dipeptidylpeptidase IV N-terminal" evidence="13">
    <location>
        <begin position="2"/>
        <end position="276"/>
    </location>
</feature>